<accession>A0A4Q9V0B0</accession>
<dbReference type="AlphaFoldDB" id="A0A4Q9V0B0"/>
<evidence type="ECO:0000256" key="1">
    <source>
        <dbReference type="SAM" id="MobiDB-lite"/>
    </source>
</evidence>
<comment type="caution">
    <text evidence="3">The sequence shown here is derived from an EMBL/GenBank/DDBJ whole genome shotgun (WGS) entry which is preliminary data.</text>
</comment>
<organism evidence="3 4">
    <name type="scientific">Arcanobacterium bovis</name>
    <dbReference type="NCBI Taxonomy" id="2529275"/>
    <lineage>
        <taxon>Bacteria</taxon>
        <taxon>Bacillati</taxon>
        <taxon>Actinomycetota</taxon>
        <taxon>Actinomycetes</taxon>
        <taxon>Actinomycetales</taxon>
        <taxon>Actinomycetaceae</taxon>
        <taxon>Arcanobacterium</taxon>
    </lineage>
</organism>
<dbReference type="Proteomes" id="UP000293036">
    <property type="component" value="Unassembled WGS sequence"/>
</dbReference>
<feature type="transmembrane region" description="Helical" evidence="2">
    <location>
        <begin position="228"/>
        <end position="249"/>
    </location>
</feature>
<gene>
    <name evidence="3" type="ORF">EZJ44_04485</name>
</gene>
<protein>
    <submittedName>
        <fullName evidence="3">Uncharacterized protein</fullName>
    </submittedName>
</protein>
<evidence type="ECO:0000313" key="3">
    <source>
        <dbReference type="EMBL" id="TBW22089.1"/>
    </source>
</evidence>
<dbReference type="RefSeq" id="WP_131280636.1">
    <property type="nucleotide sequence ID" value="NZ_SJDT01000003.1"/>
</dbReference>
<keyword evidence="2" id="KW-1133">Transmembrane helix</keyword>
<keyword evidence="2" id="KW-0472">Membrane</keyword>
<proteinExistence type="predicted"/>
<dbReference type="EMBL" id="SJDT01000003">
    <property type="protein sequence ID" value="TBW22089.1"/>
    <property type="molecule type" value="Genomic_DNA"/>
</dbReference>
<keyword evidence="2" id="KW-0812">Transmembrane</keyword>
<keyword evidence="4" id="KW-1185">Reference proteome</keyword>
<evidence type="ECO:0000256" key="2">
    <source>
        <dbReference type="SAM" id="Phobius"/>
    </source>
</evidence>
<reference evidence="3 4" key="1">
    <citation type="submission" date="2019-02" db="EMBL/GenBank/DDBJ databases">
        <title>Arcanobacterium bovis sp. nov., isolated from the milk of a cow with mastitis.</title>
        <authorList>
            <person name="Sammra O."/>
            <person name="Foster G."/>
            <person name="Hassan A."/>
            <person name="Alssahen M."/>
            <person name="Laemmler C."/>
            <person name="Borowiak M."/>
            <person name="Malorny B."/>
            <person name="Abdulmawjood A."/>
        </authorList>
    </citation>
    <scope>NUCLEOTIDE SEQUENCE [LARGE SCALE GENOMIC DNA]</scope>
    <source>
        <strain evidence="3 4">C605018/01/1</strain>
    </source>
</reference>
<feature type="region of interest" description="Disordered" evidence="1">
    <location>
        <begin position="186"/>
        <end position="209"/>
    </location>
</feature>
<name>A0A4Q9V0B0_9ACTO</name>
<evidence type="ECO:0000313" key="4">
    <source>
        <dbReference type="Proteomes" id="UP000293036"/>
    </source>
</evidence>
<sequence length="255" mass="29757">MNDSDCRELFTQVGLQVQDCFPRNTKNSRRSTVFHIKPINDNVWWIRLKIFHSSSKVGFSIRCRYKVHGAGYTCVVKLSHRDAGSKQHPALGTQQVAEQCMRVYEELNHILWCIVNEQIYVRRVDKKFSLAFPMAPGSDSFVVQTRTWRSKYVDFYQDAFEVVESDPMELGFERILLFNPTEEDVDAGSEADRDRSAATFKNDGLPTPREDQKKKGFIFGSYRPKSSIAFEIFLFFWLLLWMVILKPFVTEFFSM</sequence>